<dbReference type="Pfam" id="PF03435">
    <property type="entry name" value="Sacchrp_dh_NADP"/>
    <property type="match status" value="1"/>
</dbReference>
<dbReference type="PANTHER" id="PTHR12286">
    <property type="entry name" value="SACCHAROPINE DEHYDROGENASE-LIKE OXIDOREDUCTASE"/>
    <property type="match status" value="1"/>
</dbReference>
<dbReference type="EMBL" id="JBFXLS010000118">
    <property type="protein sequence ID" value="KAL2814886.1"/>
    <property type="molecule type" value="Genomic_DNA"/>
</dbReference>
<feature type="domain" description="Saccharopine dehydrogenase NADP binding" evidence="2">
    <location>
        <begin position="4"/>
        <end position="132"/>
    </location>
</feature>
<keyword evidence="4" id="KW-1185">Reference proteome</keyword>
<dbReference type="SUPFAM" id="SSF51735">
    <property type="entry name" value="NAD(P)-binding Rossmann-fold domains"/>
    <property type="match status" value="1"/>
</dbReference>
<dbReference type="PANTHER" id="PTHR12286:SF5">
    <property type="entry name" value="SACCHAROPINE DEHYDROGENASE-LIKE OXIDOREDUCTASE"/>
    <property type="match status" value="1"/>
</dbReference>
<evidence type="ECO:0000256" key="1">
    <source>
        <dbReference type="ARBA" id="ARBA00038048"/>
    </source>
</evidence>
<evidence type="ECO:0000313" key="4">
    <source>
        <dbReference type="Proteomes" id="UP001610335"/>
    </source>
</evidence>
<comment type="caution">
    <text evidence="3">The sequence shown here is derived from an EMBL/GenBank/DDBJ whole genome shotgun (WGS) entry which is preliminary data.</text>
</comment>
<accession>A0ABR4HHK8</accession>
<name>A0ABR4HHK8_9EURO</name>
<proteinExistence type="inferred from homology"/>
<dbReference type="InterPro" id="IPR051276">
    <property type="entry name" value="Saccharopine_DH-like_oxidrdct"/>
</dbReference>
<dbReference type="Gene3D" id="3.40.50.720">
    <property type="entry name" value="NAD(P)-binding Rossmann-like Domain"/>
    <property type="match status" value="1"/>
</dbReference>
<dbReference type="Proteomes" id="UP001610335">
    <property type="component" value="Unassembled WGS sequence"/>
</dbReference>
<protein>
    <submittedName>
        <fullName evidence="3">Saccharopine dehydrogenase-domain-containing protein</fullName>
    </submittedName>
</protein>
<comment type="similarity">
    <text evidence="1">Belongs to the saccharopine dehydrogenase family.</text>
</comment>
<sequence>MYDIVVFGATGYTGRLCASFIAQNYPTTVQWGIAGRSETKLKDLAKELQRDFPDRVQPETELVELDIESLTPLVSKSKVVINGVGPFHRFSTPIVEACARLGVHYVDFTTETLWIKGLIEKYEDVARESGAILIPGISPTAPADLIAWLITKQIRDSFSTGPSEVIATGKLDIKAMSAGSLTTVLDSLATYGPSWYLSGNPWILSPSSQKPKSTPSPPLLTRLFGYRSAPGLGGLSTSFTGPGNSSIVHRSASQNPNLYGPTFHYSEYLPAASITSAFLIHLVTKLAVLMISIPLIRGLLRRKLVPSDNAAVPDQEELRRLERAEYCAVGRVETYGEKPVARALFVREGALYEFTALLTCAGARVLLNEERGEERRGKGGFFTPSLLGMEYVEGLRDGGVRIEVQDLTVDV</sequence>
<reference evidence="3 4" key="1">
    <citation type="submission" date="2024-07" db="EMBL/GenBank/DDBJ databases">
        <title>Section-level genome sequencing and comparative genomics of Aspergillus sections Usti and Cavernicolus.</title>
        <authorList>
            <consortium name="Lawrence Berkeley National Laboratory"/>
            <person name="Nybo J.L."/>
            <person name="Vesth T.C."/>
            <person name="Theobald S."/>
            <person name="Frisvad J.C."/>
            <person name="Larsen T.O."/>
            <person name="Kjaerboelling I."/>
            <person name="Rothschild-Mancinelli K."/>
            <person name="Lyhne E.K."/>
            <person name="Kogle M.E."/>
            <person name="Barry K."/>
            <person name="Clum A."/>
            <person name="Na H."/>
            <person name="Ledsgaard L."/>
            <person name="Lin J."/>
            <person name="Lipzen A."/>
            <person name="Kuo A."/>
            <person name="Riley R."/>
            <person name="Mondo S."/>
            <person name="LaButti K."/>
            <person name="Haridas S."/>
            <person name="Pangalinan J."/>
            <person name="Salamov A.A."/>
            <person name="Simmons B.A."/>
            <person name="Magnuson J.K."/>
            <person name="Chen J."/>
            <person name="Drula E."/>
            <person name="Henrissat B."/>
            <person name="Wiebenga A."/>
            <person name="Lubbers R.J."/>
            <person name="Gomes A.C."/>
            <person name="Makela M.R."/>
            <person name="Stajich J."/>
            <person name="Grigoriev I.V."/>
            <person name="Mortensen U.H."/>
            <person name="De vries R.P."/>
            <person name="Baker S.E."/>
            <person name="Andersen M.R."/>
        </authorList>
    </citation>
    <scope>NUCLEOTIDE SEQUENCE [LARGE SCALE GENOMIC DNA]</scope>
    <source>
        <strain evidence="3 4">CBS 600.67</strain>
    </source>
</reference>
<evidence type="ECO:0000259" key="2">
    <source>
        <dbReference type="Pfam" id="PF03435"/>
    </source>
</evidence>
<dbReference type="InterPro" id="IPR005097">
    <property type="entry name" value="Sacchrp_dh_NADP-bd"/>
</dbReference>
<dbReference type="InterPro" id="IPR036291">
    <property type="entry name" value="NAD(P)-bd_dom_sf"/>
</dbReference>
<gene>
    <name evidence="3" type="ORF">BDW59DRAFT_176279</name>
</gene>
<evidence type="ECO:0000313" key="3">
    <source>
        <dbReference type="EMBL" id="KAL2814886.1"/>
    </source>
</evidence>
<organism evidence="3 4">
    <name type="scientific">Aspergillus cavernicola</name>
    <dbReference type="NCBI Taxonomy" id="176166"/>
    <lineage>
        <taxon>Eukaryota</taxon>
        <taxon>Fungi</taxon>
        <taxon>Dikarya</taxon>
        <taxon>Ascomycota</taxon>
        <taxon>Pezizomycotina</taxon>
        <taxon>Eurotiomycetes</taxon>
        <taxon>Eurotiomycetidae</taxon>
        <taxon>Eurotiales</taxon>
        <taxon>Aspergillaceae</taxon>
        <taxon>Aspergillus</taxon>
        <taxon>Aspergillus subgen. Nidulantes</taxon>
    </lineage>
</organism>